<dbReference type="Proteomes" id="UP000287651">
    <property type="component" value="Unassembled WGS sequence"/>
</dbReference>
<evidence type="ECO:0000313" key="1">
    <source>
        <dbReference type="EMBL" id="RRT73009.1"/>
    </source>
</evidence>
<dbReference type="EMBL" id="AMZH03003225">
    <property type="protein sequence ID" value="RRT73009.1"/>
    <property type="molecule type" value="Genomic_DNA"/>
</dbReference>
<accession>A0A427A9X8</accession>
<proteinExistence type="predicted"/>
<evidence type="ECO:0000313" key="2">
    <source>
        <dbReference type="Proteomes" id="UP000287651"/>
    </source>
</evidence>
<gene>
    <name evidence="1" type="ORF">B296_00019792</name>
</gene>
<organism evidence="1 2">
    <name type="scientific">Ensete ventricosum</name>
    <name type="common">Abyssinian banana</name>
    <name type="synonym">Musa ensete</name>
    <dbReference type="NCBI Taxonomy" id="4639"/>
    <lineage>
        <taxon>Eukaryota</taxon>
        <taxon>Viridiplantae</taxon>
        <taxon>Streptophyta</taxon>
        <taxon>Embryophyta</taxon>
        <taxon>Tracheophyta</taxon>
        <taxon>Spermatophyta</taxon>
        <taxon>Magnoliopsida</taxon>
        <taxon>Liliopsida</taxon>
        <taxon>Zingiberales</taxon>
        <taxon>Musaceae</taxon>
        <taxon>Ensete</taxon>
    </lineage>
</organism>
<sequence length="81" mass="9635">MGSWLRIESVITESSKLSEKGLIHRQQWRGECYRELGTFQIYKKFTHNMKKCAPSCIDENAITKDVGNKIRLFLTRITQWW</sequence>
<name>A0A427A9X8_ENSVE</name>
<dbReference type="AlphaFoldDB" id="A0A427A9X8"/>
<reference evidence="1 2" key="1">
    <citation type="journal article" date="2014" name="Agronomy (Basel)">
        <title>A Draft Genome Sequence for Ensete ventricosum, the Drought-Tolerant Tree Against Hunger.</title>
        <authorList>
            <person name="Harrison J."/>
            <person name="Moore K.A."/>
            <person name="Paszkiewicz K."/>
            <person name="Jones T."/>
            <person name="Grant M."/>
            <person name="Ambacheew D."/>
            <person name="Muzemil S."/>
            <person name="Studholme D.J."/>
        </authorList>
    </citation>
    <scope>NUCLEOTIDE SEQUENCE [LARGE SCALE GENOMIC DNA]</scope>
</reference>
<protein>
    <submittedName>
        <fullName evidence="1">Uncharacterized protein</fullName>
    </submittedName>
</protein>
<comment type="caution">
    <text evidence="1">The sequence shown here is derived from an EMBL/GenBank/DDBJ whole genome shotgun (WGS) entry which is preliminary data.</text>
</comment>